<reference evidence="6 7" key="1">
    <citation type="journal article" date="2018" name="Microb. Genom.">
        <title>Expanding an expanded genome: long-read sequencing of Trypanosoma cruzi.</title>
        <authorList>
            <person name="Berna L."/>
            <person name="Rodriguez M."/>
            <person name="Chiribao M.L."/>
            <person name="Parodi-Talice A."/>
            <person name="Pita S."/>
            <person name="Rijo G."/>
            <person name="Alvarez-Valin F."/>
            <person name="Robello C."/>
        </authorList>
    </citation>
    <scope>NUCLEOTIDE SEQUENCE [LARGE SCALE GENOMIC DNA]</scope>
    <source>
        <strain evidence="6 7">Dm28c</strain>
    </source>
</reference>
<evidence type="ECO:0000256" key="2">
    <source>
        <dbReference type="ARBA" id="ARBA00022670"/>
    </source>
</evidence>
<evidence type="ECO:0000313" key="6">
    <source>
        <dbReference type="EMBL" id="PWU94252.1"/>
    </source>
</evidence>
<evidence type="ECO:0000256" key="5">
    <source>
        <dbReference type="SAM" id="MobiDB-lite"/>
    </source>
</evidence>
<dbReference type="Gene3D" id="3.40.50.880">
    <property type="match status" value="1"/>
</dbReference>
<dbReference type="VEuPathDB" id="TriTrypDB:TcCL_ESM03954"/>
<protein>
    <submittedName>
        <fullName evidence="6">Cyclin 1</fullName>
    </submittedName>
</protein>
<dbReference type="EMBL" id="PRFA01000027">
    <property type="protein sequence ID" value="PWU94252.1"/>
    <property type="molecule type" value="Genomic_DNA"/>
</dbReference>
<comment type="caution">
    <text evidence="6">The sequence shown here is derived from an EMBL/GenBank/DDBJ whole genome shotgun (WGS) entry which is preliminary data.</text>
</comment>
<evidence type="ECO:0000256" key="4">
    <source>
        <dbReference type="ARBA" id="ARBA00022825"/>
    </source>
</evidence>
<dbReference type="Proteomes" id="UP000246121">
    <property type="component" value="Unassembled WGS sequence"/>
</dbReference>
<dbReference type="VEuPathDB" id="TriTrypDB:C3747_74g129"/>
<dbReference type="VEuPathDB" id="TriTrypDB:ECC02_010046"/>
<dbReference type="InterPro" id="IPR029062">
    <property type="entry name" value="Class_I_gatase-like"/>
</dbReference>
<evidence type="ECO:0000256" key="3">
    <source>
        <dbReference type="ARBA" id="ARBA00022801"/>
    </source>
</evidence>
<dbReference type="InterPro" id="IPR005320">
    <property type="entry name" value="Peptidase_S51"/>
</dbReference>
<dbReference type="GO" id="GO:0006508">
    <property type="term" value="P:proteolysis"/>
    <property type="evidence" value="ECO:0007669"/>
    <property type="project" value="UniProtKB-KW"/>
</dbReference>
<feature type="region of interest" description="Disordered" evidence="5">
    <location>
        <begin position="177"/>
        <end position="209"/>
    </location>
</feature>
<dbReference type="VEuPathDB" id="TriTrypDB:BCY84_01358"/>
<dbReference type="FunFam" id="3.40.50.880:FF:000093">
    <property type="entry name" value="Cyclin 1, putative"/>
    <property type="match status" value="1"/>
</dbReference>
<dbReference type="AlphaFoldDB" id="A0A2V2VFP5"/>
<evidence type="ECO:0000313" key="7">
    <source>
        <dbReference type="Proteomes" id="UP000246121"/>
    </source>
</evidence>
<dbReference type="Pfam" id="PF03575">
    <property type="entry name" value="Peptidase_S51"/>
    <property type="match status" value="2"/>
</dbReference>
<dbReference type="VEuPathDB" id="TriTrypDB:TCSYLVIO_006512"/>
<name>A0A2V2VFP5_TRYCR</name>
<comment type="similarity">
    <text evidence="1">Belongs to the peptidase S51 family.</text>
</comment>
<dbReference type="VEuPathDB" id="TriTrypDB:TCDM_03821"/>
<evidence type="ECO:0000256" key="1">
    <source>
        <dbReference type="ARBA" id="ARBA00006534"/>
    </source>
</evidence>
<dbReference type="GO" id="GO:0008236">
    <property type="term" value="F:serine-type peptidase activity"/>
    <property type="evidence" value="ECO:0007669"/>
    <property type="project" value="UniProtKB-KW"/>
</dbReference>
<dbReference type="VEuPathDB" id="TriTrypDB:TcYC6_0036470"/>
<dbReference type="VEuPathDB" id="TriTrypDB:TcG_05852"/>
<dbReference type="PANTHER" id="PTHR20842">
    <property type="entry name" value="PROTEASE S51 ALPHA-ASPARTYL DIPEPTIDASE"/>
    <property type="match status" value="1"/>
</dbReference>
<dbReference type="VEuPathDB" id="TriTrypDB:Tc_MARK_9481"/>
<accession>A0A2V2VFP5</accession>
<dbReference type="CDD" id="cd03146">
    <property type="entry name" value="GAT1_Peptidase_E"/>
    <property type="match status" value="1"/>
</dbReference>
<dbReference type="SUPFAM" id="SSF52317">
    <property type="entry name" value="Class I glutamine amidotransferase-like"/>
    <property type="match status" value="1"/>
</dbReference>
<proteinExistence type="inferred from homology"/>
<dbReference type="VEuPathDB" id="TriTrypDB:C4B63_27g229"/>
<dbReference type="PANTHER" id="PTHR20842:SF0">
    <property type="entry name" value="ALPHA-ASPARTYL DIPEPTIDASE"/>
    <property type="match status" value="1"/>
</dbReference>
<keyword evidence="2" id="KW-0645">Protease</keyword>
<dbReference type="VEuPathDB" id="TriTrypDB:TcCLB.508777.100"/>
<sequence>MMTHIEPSTIKGFFAGSGLDAFGETAVVDRVLMLTGLFDMGKKVLTAPVHVAYIGTAVYDIPTYKERQTKWFVSRGCTVAEVRVADPSVPNTVDKEELEFLGKAHIVVVSGGNTLFAIRRWEETGLDVCLRAVAVRGAVLAGGSAGAICWFTSGHSDSADPSTYATAMLRAACGDTVAKKDNDDDDDGNAKKTSKTEQQQQQQQEEDTSWSYIRVHGLDLLPGLLCPHYDMRETNGVLREEDFDKMMKRHPTERGIGIDHWAAVVLPGDGTYEVFSVPGKGRGTNKDNTMAPAVYVKDVVDGQLHSVMMPERGRLNEFLRQPSGPVVRDPFEAYYAMANPTATGDKLLCQSR</sequence>
<keyword evidence="4" id="KW-0720">Serine protease</keyword>
<organism evidence="6 7">
    <name type="scientific">Trypanosoma cruzi</name>
    <dbReference type="NCBI Taxonomy" id="5693"/>
    <lineage>
        <taxon>Eukaryota</taxon>
        <taxon>Discoba</taxon>
        <taxon>Euglenozoa</taxon>
        <taxon>Kinetoplastea</taxon>
        <taxon>Metakinetoplastina</taxon>
        <taxon>Trypanosomatida</taxon>
        <taxon>Trypanosomatidae</taxon>
        <taxon>Trypanosoma</taxon>
        <taxon>Schizotrypanum</taxon>
    </lineage>
</organism>
<dbReference type="VEuPathDB" id="TriTrypDB:TcCLB.509029.130"/>
<gene>
    <name evidence="6" type="ORF">C4B63_27g229</name>
</gene>
<keyword evidence="3" id="KW-0378">Hydrolase</keyword>
<dbReference type="VEuPathDB" id="TriTrypDB:TcBrA4_0108880"/>